<dbReference type="EMBL" id="AP014704">
    <property type="protein sequence ID" value="BAQ44692.1"/>
    <property type="molecule type" value="Genomic_DNA"/>
</dbReference>
<evidence type="ECO:0000313" key="1">
    <source>
        <dbReference type="EMBL" id="BAQ44692.1"/>
    </source>
</evidence>
<proteinExistence type="predicted"/>
<evidence type="ECO:0000313" key="2">
    <source>
        <dbReference type="Proteomes" id="UP000061432"/>
    </source>
</evidence>
<gene>
    <name evidence="1" type="ORF">Maq22A_c06740</name>
</gene>
<protein>
    <submittedName>
        <fullName evidence="1">Uncharacterized protein</fullName>
    </submittedName>
</protein>
<dbReference type="PATRIC" id="fig|270351.10.peg.1281"/>
<dbReference type="KEGG" id="maqu:Maq22A_c06740"/>
<dbReference type="RefSeq" id="WP_244533468.1">
    <property type="nucleotide sequence ID" value="NZ_AP014704.1"/>
</dbReference>
<reference evidence="1 2" key="1">
    <citation type="journal article" date="2015" name="Genome Announc.">
        <title>Complete Genome Sequence of Methylobacterium aquaticum Strain 22A, Isolated from Racomitrium japonicum Moss.</title>
        <authorList>
            <person name="Tani A."/>
            <person name="Ogura Y."/>
            <person name="Hayashi T."/>
            <person name="Kimbara K."/>
        </authorList>
    </citation>
    <scope>NUCLEOTIDE SEQUENCE [LARGE SCALE GENOMIC DNA]</scope>
    <source>
        <strain evidence="1 2">MA-22A</strain>
    </source>
</reference>
<organism evidence="1 2">
    <name type="scientific">Methylobacterium aquaticum</name>
    <dbReference type="NCBI Taxonomy" id="270351"/>
    <lineage>
        <taxon>Bacteria</taxon>
        <taxon>Pseudomonadati</taxon>
        <taxon>Pseudomonadota</taxon>
        <taxon>Alphaproteobacteria</taxon>
        <taxon>Hyphomicrobiales</taxon>
        <taxon>Methylobacteriaceae</taxon>
        <taxon>Methylobacterium</taxon>
    </lineage>
</organism>
<name>A0A0C6FCW3_9HYPH</name>
<reference evidence="2" key="2">
    <citation type="submission" date="2015-01" db="EMBL/GenBank/DDBJ databases">
        <title>Complete genome sequence of Methylobacterium aquaticum strain 22A.</title>
        <authorList>
            <person name="Tani A."/>
            <person name="Ogura Y."/>
            <person name="Hayashi T."/>
        </authorList>
    </citation>
    <scope>NUCLEOTIDE SEQUENCE [LARGE SCALE GENOMIC DNA]</scope>
    <source>
        <strain evidence="2">MA-22A</strain>
    </source>
</reference>
<dbReference type="AlphaFoldDB" id="A0A0C6FCW3"/>
<accession>A0A0C6FCW3</accession>
<dbReference type="Proteomes" id="UP000061432">
    <property type="component" value="Chromosome"/>
</dbReference>
<sequence length="45" mass="5112">MTLRGAALHKEPLTPGTLKKKMDVRVAFGRYFKSCDEGRYARRVG</sequence>